<evidence type="ECO:0000313" key="4">
    <source>
        <dbReference type="Proteomes" id="UP000571554"/>
    </source>
</evidence>
<dbReference type="GO" id="GO:0015074">
    <property type="term" value="P:DNA integration"/>
    <property type="evidence" value="ECO:0007669"/>
    <property type="project" value="InterPro"/>
</dbReference>
<feature type="domain" description="Tyr recombinase" evidence="2">
    <location>
        <begin position="131"/>
        <end position="320"/>
    </location>
</feature>
<evidence type="ECO:0000313" key="3">
    <source>
        <dbReference type="EMBL" id="MBB6101867.1"/>
    </source>
</evidence>
<keyword evidence="4" id="KW-1185">Reference proteome</keyword>
<dbReference type="InterPro" id="IPR013762">
    <property type="entry name" value="Integrase-like_cat_sf"/>
</dbReference>
<organism evidence="3 4">
    <name type="scientific">Paraburkholderia bannensis</name>
    <dbReference type="NCBI Taxonomy" id="765414"/>
    <lineage>
        <taxon>Bacteria</taxon>
        <taxon>Pseudomonadati</taxon>
        <taxon>Pseudomonadota</taxon>
        <taxon>Betaproteobacteria</taxon>
        <taxon>Burkholderiales</taxon>
        <taxon>Burkholderiaceae</taxon>
        <taxon>Paraburkholderia</taxon>
    </lineage>
</organism>
<reference evidence="3 4" key="1">
    <citation type="submission" date="2020-08" db="EMBL/GenBank/DDBJ databases">
        <title>Above-ground endophytic microbial communities from plants in different locations in the United States.</title>
        <authorList>
            <person name="Frank C."/>
        </authorList>
    </citation>
    <scope>NUCLEOTIDE SEQUENCE [LARGE SCALE GENOMIC DNA]</scope>
    <source>
        <strain evidence="3 4">WP4_2_2</strain>
    </source>
</reference>
<gene>
    <name evidence="3" type="ORF">F4827_001715</name>
</gene>
<comment type="caution">
    <text evidence="3">The sequence shown here is derived from an EMBL/GenBank/DDBJ whole genome shotgun (WGS) entry which is preliminary data.</text>
</comment>
<protein>
    <recommendedName>
        <fullName evidence="2">Tyr recombinase domain-containing protein</fullName>
    </recommendedName>
</protein>
<dbReference type="AlphaFoldDB" id="A0A7W9TUV6"/>
<dbReference type="Gene3D" id="1.10.443.10">
    <property type="entry name" value="Intergrase catalytic core"/>
    <property type="match status" value="1"/>
</dbReference>
<dbReference type="SUPFAM" id="SSF56349">
    <property type="entry name" value="DNA breaking-rejoining enzymes"/>
    <property type="match status" value="1"/>
</dbReference>
<evidence type="ECO:0000256" key="1">
    <source>
        <dbReference type="ARBA" id="ARBA00023172"/>
    </source>
</evidence>
<keyword evidence="1" id="KW-0233">DNA recombination</keyword>
<dbReference type="GO" id="GO:0003677">
    <property type="term" value="F:DNA binding"/>
    <property type="evidence" value="ECO:0007669"/>
    <property type="project" value="InterPro"/>
</dbReference>
<dbReference type="EMBL" id="JACHBW010000004">
    <property type="protein sequence ID" value="MBB6101867.1"/>
    <property type="molecule type" value="Genomic_DNA"/>
</dbReference>
<dbReference type="Pfam" id="PF00589">
    <property type="entry name" value="Phage_integrase"/>
    <property type="match status" value="1"/>
</dbReference>
<dbReference type="RefSeq" id="WP_260184467.1">
    <property type="nucleotide sequence ID" value="NZ_JACHBW010000004.1"/>
</dbReference>
<name>A0A7W9TUV6_9BURK</name>
<dbReference type="InterPro" id="IPR002104">
    <property type="entry name" value="Integrase_catalytic"/>
</dbReference>
<proteinExistence type="predicted"/>
<accession>A0A7W9TUV6</accession>
<sequence>MAEIARDRADAVTRLARTNARRCVAPSPNLMADRTAAAARLDALDVERDEARRAEAAQDRAAAERAAALADPVTGALTAFGVTAPRAELVTGLAFAGVLEAVACFAWLLALRPKVVTESPVMPAQQGSNASVTAAVMPESHAAPVLTVTPADAPASILCLVDLCYLTVQRSTEIRALRWKKEGTAANWIDRDNGVIHFMPSKTQDSSGIAVDWPITPEIDAVLEIARGLGKIKGPHVIHKATGAAWKASDALKVWRDACNRAKLQEFGYTIKDIRAKAITDARRAGYDIDALQVAAAHADKATTEIYFKDRTVPVSNVRLAIPKSA</sequence>
<dbReference type="Proteomes" id="UP000571554">
    <property type="component" value="Unassembled WGS sequence"/>
</dbReference>
<dbReference type="GO" id="GO:0006310">
    <property type="term" value="P:DNA recombination"/>
    <property type="evidence" value="ECO:0007669"/>
    <property type="project" value="UniProtKB-KW"/>
</dbReference>
<dbReference type="InterPro" id="IPR011010">
    <property type="entry name" value="DNA_brk_join_enz"/>
</dbReference>
<evidence type="ECO:0000259" key="2">
    <source>
        <dbReference type="PROSITE" id="PS51898"/>
    </source>
</evidence>
<dbReference type="PROSITE" id="PS51898">
    <property type="entry name" value="TYR_RECOMBINASE"/>
    <property type="match status" value="1"/>
</dbReference>